<dbReference type="GeneID" id="20645050"/>
<gene>
    <name evidence="1" type="ORF">PHYSODRAFT_324019</name>
</gene>
<keyword evidence="2" id="KW-1185">Reference proteome</keyword>
<proteinExistence type="predicted"/>
<dbReference type="Gene3D" id="3.30.420.10">
    <property type="entry name" value="Ribonuclease H-like superfamily/Ribonuclease H"/>
    <property type="match status" value="1"/>
</dbReference>
<reference evidence="1 2" key="1">
    <citation type="journal article" date="2006" name="Science">
        <title>Phytophthora genome sequences uncover evolutionary origins and mechanisms of pathogenesis.</title>
        <authorList>
            <person name="Tyler B.M."/>
            <person name="Tripathy S."/>
            <person name="Zhang X."/>
            <person name="Dehal P."/>
            <person name="Jiang R.H."/>
            <person name="Aerts A."/>
            <person name="Arredondo F.D."/>
            <person name="Baxter L."/>
            <person name="Bensasson D."/>
            <person name="Beynon J.L."/>
            <person name="Chapman J."/>
            <person name="Damasceno C.M."/>
            <person name="Dorrance A.E."/>
            <person name="Dou D."/>
            <person name="Dickerman A.W."/>
            <person name="Dubchak I.L."/>
            <person name="Garbelotto M."/>
            <person name="Gijzen M."/>
            <person name="Gordon S.G."/>
            <person name="Govers F."/>
            <person name="Grunwald N.J."/>
            <person name="Huang W."/>
            <person name="Ivors K.L."/>
            <person name="Jones R.W."/>
            <person name="Kamoun S."/>
            <person name="Krampis K."/>
            <person name="Lamour K.H."/>
            <person name="Lee M.K."/>
            <person name="McDonald W.H."/>
            <person name="Medina M."/>
            <person name="Meijer H.J."/>
            <person name="Nordberg E.K."/>
            <person name="Maclean D.J."/>
            <person name="Ospina-Giraldo M.D."/>
            <person name="Morris P.F."/>
            <person name="Phuntumart V."/>
            <person name="Putnam N.H."/>
            <person name="Rash S."/>
            <person name="Rose J.K."/>
            <person name="Sakihama Y."/>
            <person name="Salamov A.A."/>
            <person name="Savidor A."/>
            <person name="Scheuring C.F."/>
            <person name="Smith B.M."/>
            <person name="Sobral B.W."/>
            <person name="Terry A."/>
            <person name="Torto-Alalibo T.A."/>
            <person name="Win J."/>
            <person name="Xu Z."/>
            <person name="Zhang H."/>
            <person name="Grigoriev I.V."/>
            <person name="Rokhsar D.S."/>
            <person name="Boore J.L."/>
        </authorList>
    </citation>
    <scope>NUCLEOTIDE SEQUENCE [LARGE SCALE GENOMIC DNA]</scope>
    <source>
        <strain evidence="1 2">P6497</strain>
    </source>
</reference>
<dbReference type="AlphaFoldDB" id="G4YR12"/>
<dbReference type="KEGG" id="psoj:PHYSODRAFT_324019"/>
<accession>G4YR12</accession>
<name>G4YR12_PHYSP</name>
<dbReference type="RefSeq" id="XP_009517967.1">
    <property type="nucleotide sequence ID" value="XM_009519672.1"/>
</dbReference>
<dbReference type="Proteomes" id="UP000002640">
    <property type="component" value="Unassembled WGS sequence"/>
</dbReference>
<sequence>MDVNADFVDSIYDATENLVRDRCDLVLLRLGPYSPMFNPIEGCFSALKARIKAYRSLSHEEMMNVPYGQKTELRMQLLEKAVEHAMSCMDHRLVNKMARHCALSVAAGIRGEPMEYGT</sequence>
<dbReference type="GO" id="GO:0003676">
    <property type="term" value="F:nucleic acid binding"/>
    <property type="evidence" value="ECO:0007669"/>
    <property type="project" value="InterPro"/>
</dbReference>
<dbReference type="InterPro" id="IPR036397">
    <property type="entry name" value="RNaseH_sf"/>
</dbReference>
<dbReference type="InParanoid" id="G4YR12"/>
<evidence type="ECO:0000313" key="2">
    <source>
        <dbReference type="Proteomes" id="UP000002640"/>
    </source>
</evidence>
<evidence type="ECO:0000313" key="1">
    <source>
        <dbReference type="EMBL" id="EGZ30692.1"/>
    </source>
</evidence>
<evidence type="ECO:0008006" key="3">
    <source>
        <dbReference type="Google" id="ProtNLM"/>
    </source>
</evidence>
<protein>
    <recommendedName>
        <fullName evidence="3">Tc1-like transposase DDE domain-containing protein</fullName>
    </recommendedName>
</protein>
<organism evidence="1 2">
    <name type="scientific">Phytophthora sojae (strain P6497)</name>
    <name type="common">Soybean stem and root rot agent</name>
    <name type="synonym">Phytophthora megasperma f. sp. glycines</name>
    <dbReference type="NCBI Taxonomy" id="1094619"/>
    <lineage>
        <taxon>Eukaryota</taxon>
        <taxon>Sar</taxon>
        <taxon>Stramenopiles</taxon>
        <taxon>Oomycota</taxon>
        <taxon>Peronosporomycetes</taxon>
        <taxon>Peronosporales</taxon>
        <taxon>Peronosporaceae</taxon>
        <taxon>Phytophthora</taxon>
    </lineage>
</organism>
<dbReference type="EMBL" id="JH159151">
    <property type="protein sequence ID" value="EGZ30692.1"/>
    <property type="molecule type" value="Genomic_DNA"/>
</dbReference>
<dbReference type="OMA" id="EHAMSCM"/>